<keyword evidence="6" id="KW-0969">Cilium</keyword>
<keyword evidence="7" id="KW-1185">Reference proteome</keyword>
<evidence type="ECO:0000259" key="5">
    <source>
        <dbReference type="Pfam" id="PF07550"/>
    </source>
</evidence>
<dbReference type="InterPro" id="IPR013783">
    <property type="entry name" value="Ig-like_fold"/>
</dbReference>
<evidence type="ECO:0000313" key="6">
    <source>
        <dbReference type="EMBL" id="SHL96608.1"/>
    </source>
</evidence>
<dbReference type="Gene3D" id="2.60.40.10">
    <property type="entry name" value="Immunoglobulins"/>
    <property type="match status" value="1"/>
</dbReference>
<proteinExistence type="inferred from homology"/>
<name>A0A1M7EYP6_9FIRM</name>
<keyword evidence="6" id="KW-0282">Flagellum</keyword>
<comment type="function">
    <text evidence="3">Required for flagellar hook formation. May act as a scaffolding protein.</text>
</comment>
<dbReference type="GO" id="GO:0044781">
    <property type="term" value="P:bacterial-type flagellum organization"/>
    <property type="evidence" value="ECO:0007669"/>
    <property type="project" value="UniProtKB-UniRule"/>
</dbReference>
<dbReference type="Proteomes" id="UP000184038">
    <property type="component" value="Unassembled WGS sequence"/>
</dbReference>
<dbReference type="STRING" id="1120996.SAMN02746066_00271"/>
<sequence length="259" mass="28064">MSDLIGTITDGVIKKTSTVNSDSSNNSLGKDAFLQLLVTQMKYQDPLNPSSDTEFVAQLATFSQLEQLQNLGTTMTNSQSFGLVGKDVIMKAVDSNGSTSYYSGTVDFVTVTNGKAYFSIGGNLYPADQLDTVINSDYMNQLPQVADTKITYNIADPKDADIKISLGFGEHSASKAIVTIDGKEISEKYITIKDDKLTIKKEAFDELEEGTYRISISFNNSYETTISNKVTVTVVNKPVEEDSDGGTTDGDKNEGDATK</sequence>
<evidence type="ECO:0000256" key="3">
    <source>
        <dbReference type="RuleBase" id="RU362076"/>
    </source>
</evidence>
<dbReference type="Pfam" id="PF07550">
    <property type="entry name" value="Shr-like_HID"/>
    <property type="match status" value="1"/>
</dbReference>
<feature type="compositionally biased region" description="Basic and acidic residues" evidence="4">
    <location>
        <begin position="249"/>
        <end position="259"/>
    </location>
</feature>
<dbReference type="InterPro" id="IPR011432">
    <property type="entry name" value="Shr-like_HID"/>
</dbReference>
<protein>
    <recommendedName>
        <fullName evidence="3">Basal-body rod modification protein FlgD</fullName>
    </recommendedName>
</protein>
<evidence type="ECO:0000256" key="4">
    <source>
        <dbReference type="SAM" id="MobiDB-lite"/>
    </source>
</evidence>
<keyword evidence="6" id="KW-0966">Cell projection</keyword>
<feature type="domain" description="Heme-binding protein Shr-like Hb-interacting" evidence="5">
    <location>
        <begin position="163"/>
        <end position="226"/>
    </location>
</feature>
<dbReference type="InterPro" id="IPR005648">
    <property type="entry name" value="FlgD"/>
</dbReference>
<dbReference type="Pfam" id="PF03963">
    <property type="entry name" value="FlgD"/>
    <property type="match status" value="1"/>
</dbReference>
<accession>A0A1M7EYP6</accession>
<organism evidence="6 7">
    <name type="scientific">Anaerosporobacter mobilis DSM 15930</name>
    <dbReference type="NCBI Taxonomy" id="1120996"/>
    <lineage>
        <taxon>Bacteria</taxon>
        <taxon>Bacillati</taxon>
        <taxon>Bacillota</taxon>
        <taxon>Clostridia</taxon>
        <taxon>Lachnospirales</taxon>
        <taxon>Lachnospiraceae</taxon>
        <taxon>Anaerosporobacter</taxon>
    </lineage>
</organism>
<keyword evidence="2 3" id="KW-1005">Bacterial flagellum biogenesis</keyword>
<evidence type="ECO:0000256" key="1">
    <source>
        <dbReference type="ARBA" id="ARBA00010577"/>
    </source>
</evidence>
<reference evidence="6 7" key="1">
    <citation type="submission" date="2016-11" db="EMBL/GenBank/DDBJ databases">
        <authorList>
            <person name="Jaros S."/>
            <person name="Januszkiewicz K."/>
            <person name="Wedrychowicz H."/>
        </authorList>
    </citation>
    <scope>NUCLEOTIDE SEQUENCE [LARGE SCALE GENOMIC DNA]</scope>
    <source>
        <strain evidence="6 7">DSM 15930</strain>
    </source>
</reference>
<dbReference type="EMBL" id="FRCP01000005">
    <property type="protein sequence ID" value="SHL96608.1"/>
    <property type="molecule type" value="Genomic_DNA"/>
</dbReference>
<dbReference type="RefSeq" id="WP_073281968.1">
    <property type="nucleotide sequence ID" value="NZ_FRCP01000005.1"/>
</dbReference>
<gene>
    <name evidence="6" type="ORF">SAMN02746066_00271</name>
</gene>
<dbReference type="OrthoDB" id="280334at2"/>
<feature type="region of interest" description="Disordered" evidence="4">
    <location>
        <begin position="238"/>
        <end position="259"/>
    </location>
</feature>
<comment type="similarity">
    <text evidence="1 3">Belongs to the FlgD family.</text>
</comment>
<evidence type="ECO:0000313" key="7">
    <source>
        <dbReference type="Proteomes" id="UP000184038"/>
    </source>
</evidence>
<dbReference type="AlphaFoldDB" id="A0A1M7EYP6"/>
<evidence type="ECO:0000256" key="2">
    <source>
        <dbReference type="ARBA" id="ARBA00022795"/>
    </source>
</evidence>